<evidence type="ECO:0000256" key="1">
    <source>
        <dbReference type="SAM" id="MobiDB-lite"/>
    </source>
</evidence>
<keyword evidence="3" id="KW-1185">Reference proteome</keyword>
<evidence type="ECO:0000313" key="3">
    <source>
        <dbReference type="Proteomes" id="UP001157733"/>
    </source>
</evidence>
<proteinExistence type="predicted"/>
<dbReference type="EMBL" id="OX336137">
    <property type="protein sequence ID" value="CAI2719733.1"/>
    <property type="molecule type" value="Genomic_DNA"/>
</dbReference>
<reference evidence="2 3" key="1">
    <citation type="submission" date="2022-09" db="EMBL/GenBank/DDBJ databases">
        <authorList>
            <person name="Kop L."/>
        </authorList>
    </citation>
    <scope>NUCLEOTIDE SEQUENCE [LARGE SCALE GENOMIC DNA]</scope>
    <source>
        <strain evidence="2 3">347</strain>
    </source>
</reference>
<feature type="region of interest" description="Disordered" evidence="1">
    <location>
        <begin position="1"/>
        <end position="35"/>
    </location>
</feature>
<accession>A0ABN8W8H2</accession>
<name>A0ABN8W8H2_9BACT</name>
<evidence type="ECO:0008006" key="4">
    <source>
        <dbReference type="Google" id="ProtNLM"/>
    </source>
</evidence>
<dbReference type="RefSeq" id="WP_282012544.1">
    <property type="nucleotide sequence ID" value="NZ_OX336137.1"/>
</dbReference>
<organism evidence="2 3">
    <name type="scientific">Nitrospina watsonii</name>
    <dbReference type="NCBI Taxonomy" id="1323948"/>
    <lineage>
        <taxon>Bacteria</taxon>
        <taxon>Pseudomonadati</taxon>
        <taxon>Nitrospinota/Tectimicrobiota group</taxon>
        <taxon>Nitrospinota</taxon>
        <taxon>Nitrospinia</taxon>
        <taxon>Nitrospinales</taxon>
        <taxon>Nitrospinaceae</taxon>
        <taxon>Nitrospina</taxon>
    </lineage>
</organism>
<gene>
    <name evidence="2" type="ORF">NSPWAT_2877</name>
</gene>
<dbReference type="Proteomes" id="UP001157733">
    <property type="component" value="Chromosome"/>
</dbReference>
<protein>
    <recommendedName>
        <fullName evidence="4">FHA domain-containing protein</fullName>
    </recommendedName>
</protein>
<sequence length="185" mass="20828">MLPEKGVKGCVPGKSRHYSTGPGSPEIKTEPVAGEAVPSSRLASRRLKVQRLAVLRAPRRRLLRCPVTVITLESGETVKKGCGRRGLAPFEAGYKCFYCGNVQYAATPSLDELWFHFRLGREYWRVQSAGGREYVNGVPVRGAGDALPAECVRDLNDPRPPEWFRFYVQCDENQFNQYLQTRQSH</sequence>
<evidence type="ECO:0000313" key="2">
    <source>
        <dbReference type="EMBL" id="CAI2719733.1"/>
    </source>
</evidence>